<proteinExistence type="predicted"/>
<dbReference type="Proteomes" id="UP000008068">
    <property type="component" value="Unassembled WGS sequence"/>
</dbReference>
<sequence>MVTTDTTHDDYNPYTAVQRSPSQWFIWVPQAAPMNESMASFQSRYVVPEVIDFQSSSEVDTRSAGNPYAHHPNYTTPSQYFNHMESDAQNDDVLTVMDIEKLKDPFGIDKEGVPEVKINPPNDVTINKHAFTSESLADLRELSVTFPTYPSAPAQSYIESPTETINKKMLSPDSMYELGQLSDQFNQKESNINSLVLREFSPQTLADLREIRNFSQYTDFPGPTKDVATAMGISPSPYERHQFEWTENVAYGGI</sequence>
<dbReference type="InParanoid" id="G0NSE3"/>
<evidence type="ECO:0000313" key="1">
    <source>
        <dbReference type="EMBL" id="EGT36705.1"/>
    </source>
</evidence>
<dbReference type="AlphaFoldDB" id="G0NSE3"/>
<dbReference type="HOGENOM" id="CLU_1095095_0_0_1"/>
<dbReference type="OrthoDB" id="5775088at2759"/>
<evidence type="ECO:0000313" key="2">
    <source>
        <dbReference type="Proteomes" id="UP000008068"/>
    </source>
</evidence>
<protein>
    <submittedName>
        <fullName evidence="1">Uncharacterized protein</fullName>
    </submittedName>
</protein>
<gene>
    <name evidence="1" type="ORF">CAEBREN_15859</name>
</gene>
<reference evidence="2" key="1">
    <citation type="submission" date="2011-07" db="EMBL/GenBank/DDBJ databases">
        <authorList>
            <consortium name="Caenorhabditis brenneri Sequencing and Analysis Consortium"/>
            <person name="Wilson R.K."/>
        </authorList>
    </citation>
    <scope>NUCLEOTIDE SEQUENCE [LARGE SCALE GENOMIC DNA]</scope>
    <source>
        <strain evidence="2">PB2801</strain>
    </source>
</reference>
<dbReference type="eggNOG" id="ENOG502T76U">
    <property type="taxonomic scope" value="Eukaryota"/>
</dbReference>
<dbReference type="FunCoup" id="G0NSE3">
    <property type="interactions" value="1898"/>
</dbReference>
<dbReference type="STRING" id="135651.G0NSE3"/>
<organism evidence="2">
    <name type="scientific">Caenorhabditis brenneri</name>
    <name type="common">Nematode worm</name>
    <dbReference type="NCBI Taxonomy" id="135651"/>
    <lineage>
        <taxon>Eukaryota</taxon>
        <taxon>Metazoa</taxon>
        <taxon>Ecdysozoa</taxon>
        <taxon>Nematoda</taxon>
        <taxon>Chromadorea</taxon>
        <taxon>Rhabditida</taxon>
        <taxon>Rhabditina</taxon>
        <taxon>Rhabditomorpha</taxon>
        <taxon>Rhabditoidea</taxon>
        <taxon>Rhabditidae</taxon>
        <taxon>Peloderinae</taxon>
        <taxon>Caenorhabditis</taxon>
    </lineage>
</organism>
<name>G0NSE3_CAEBE</name>
<dbReference type="EMBL" id="GL379937">
    <property type="protein sequence ID" value="EGT36705.1"/>
    <property type="molecule type" value="Genomic_DNA"/>
</dbReference>
<keyword evidence="2" id="KW-1185">Reference proteome</keyword>
<accession>G0NSE3</accession>